<dbReference type="EMBL" id="CP003493">
    <property type="protein sequence ID" value="AFV89403.1"/>
    <property type="molecule type" value="Genomic_DNA"/>
</dbReference>
<protein>
    <submittedName>
        <fullName evidence="2">Uncharacterized protein</fullName>
    </submittedName>
</protein>
<dbReference type="AlphaFoldDB" id="K7RWS6"/>
<sequence length="107" mass="12143">MLEPTRRIMSAAIELAHDELKGRQLSPDEKTILDVCDDIAMVRETARADASNGRPDSHLPDLEERIARGEVTACRMSPRQQAEHEERQRFWDELGEESQDPSGLDES</sequence>
<dbReference type="PATRIC" id="fig|1171373.8.peg.1574"/>
<evidence type="ECO:0000313" key="3">
    <source>
        <dbReference type="Proteomes" id="UP000000214"/>
    </source>
</evidence>
<evidence type="ECO:0000256" key="1">
    <source>
        <dbReference type="SAM" id="MobiDB-lite"/>
    </source>
</evidence>
<accession>K7RWS6</accession>
<reference evidence="2 3" key="1">
    <citation type="journal article" date="2012" name="BMC Genomics">
        <title>The genome sequence of Propionibacterium acidipropionici provides insights into its biotechnological and industrial potential.</title>
        <authorList>
            <person name="Parizzi L.P."/>
            <person name="Grassi M.C."/>
            <person name="Llerena L.A."/>
            <person name="Carazzolle M.F."/>
            <person name="Queiroz V.L."/>
            <person name="Lunardi I."/>
            <person name="Zeidler A.F."/>
            <person name="Teixeira P.J."/>
            <person name="Mieczkowski P."/>
            <person name="Rincones J."/>
            <person name="Pereira G.A."/>
        </authorList>
    </citation>
    <scope>NUCLEOTIDE SEQUENCE [LARGE SCALE GENOMIC DNA]</scope>
    <source>
        <strain evidence="3">ATCC 4875 / DSM 20272 / JCM 6432 / NBRC 12425 / NCIMB 8070</strain>
    </source>
</reference>
<proteinExistence type="predicted"/>
<feature type="region of interest" description="Disordered" evidence="1">
    <location>
        <begin position="73"/>
        <end position="107"/>
    </location>
</feature>
<feature type="compositionally biased region" description="Basic and acidic residues" evidence="1">
    <location>
        <begin position="81"/>
        <end position="92"/>
    </location>
</feature>
<dbReference type="KEGG" id="pbo:PACID_15900"/>
<dbReference type="STRING" id="1171373.PACID_15900"/>
<feature type="compositionally biased region" description="Acidic residues" evidence="1">
    <location>
        <begin position="93"/>
        <end position="107"/>
    </location>
</feature>
<name>K7RWS6_ACIA4</name>
<gene>
    <name evidence="2" type="ordered locus">PACID_15900</name>
</gene>
<dbReference type="HOGENOM" id="CLU_2207689_0_0_11"/>
<organism evidence="2 3">
    <name type="scientific">Acidipropionibacterium acidipropionici (strain ATCC 4875 / DSM 20272 / JCM 6432 / NBRC 12425 / NCIMB 8070 / 4)</name>
    <name type="common">Propionibacterium acidipropionici</name>
    <dbReference type="NCBI Taxonomy" id="1171373"/>
    <lineage>
        <taxon>Bacteria</taxon>
        <taxon>Bacillati</taxon>
        <taxon>Actinomycetota</taxon>
        <taxon>Actinomycetes</taxon>
        <taxon>Propionibacteriales</taxon>
        <taxon>Propionibacteriaceae</taxon>
        <taxon>Acidipropionibacterium</taxon>
    </lineage>
</organism>
<dbReference type="Proteomes" id="UP000000214">
    <property type="component" value="Chromosome"/>
</dbReference>
<evidence type="ECO:0000313" key="2">
    <source>
        <dbReference type="EMBL" id="AFV89403.1"/>
    </source>
</evidence>